<dbReference type="RefSeq" id="WP_121277747.1">
    <property type="nucleotide sequence ID" value="NZ_RBZV01000003.1"/>
</dbReference>
<evidence type="ECO:0000313" key="3">
    <source>
        <dbReference type="EMBL" id="RKP49358.1"/>
    </source>
</evidence>
<comment type="caution">
    <text evidence="3">The sequence shown here is derived from an EMBL/GenBank/DDBJ whole genome shotgun (WGS) entry which is preliminary data.</text>
</comment>
<gene>
    <name evidence="3" type="ORF">D7S89_11375</name>
</gene>
<sequence length="91" mass="10815">MRRLEWRPLAEADLFEIVEYIGEDNPDAALELLQKIHSKAEALRSRPTLYRVGRVRGTREMVVHRNYVVFYRANDEAVTILRVKHARQQWP</sequence>
<name>A0A494XFQ7_9BURK</name>
<dbReference type="OrthoDB" id="9798046at2"/>
<evidence type="ECO:0000256" key="2">
    <source>
        <dbReference type="ARBA" id="ARBA00022649"/>
    </source>
</evidence>
<evidence type="ECO:0000313" key="4">
    <source>
        <dbReference type="Proteomes" id="UP000280434"/>
    </source>
</evidence>
<dbReference type="Proteomes" id="UP000280434">
    <property type="component" value="Unassembled WGS sequence"/>
</dbReference>
<protein>
    <submittedName>
        <fullName evidence="3">Type II toxin-antitoxin system RelE/ParE family toxin</fullName>
    </submittedName>
</protein>
<organism evidence="3 4">
    <name type="scientific">Trinickia fusca</name>
    <dbReference type="NCBI Taxonomy" id="2419777"/>
    <lineage>
        <taxon>Bacteria</taxon>
        <taxon>Pseudomonadati</taxon>
        <taxon>Pseudomonadota</taxon>
        <taxon>Betaproteobacteria</taxon>
        <taxon>Burkholderiales</taxon>
        <taxon>Burkholderiaceae</taxon>
        <taxon>Trinickia</taxon>
    </lineage>
</organism>
<evidence type="ECO:0000256" key="1">
    <source>
        <dbReference type="ARBA" id="ARBA00006226"/>
    </source>
</evidence>
<proteinExistence type="inferred from homology"/>
<dbReference type="NCBIfam" id="TIGR02385">
    <property type="entry name" value="RelE_StbE"/>
    <property type="match status" value="1"/>
</dbReference>
<dbReference type="PANTHER" id="PTHR33755:SF8">
    <property type="entry name" value="TOXIN PARE2"/>
    <property type="match status" value="1"/>
</dbReference>
<comment type="similarity">
    <text evidence="1">Belongs to the RelE toxin family.</text>
</comment>
<dbReference type="PANTHER" id="PTHR33755">
    <property type="entry name" value="TOXIN PARE1-RELATED"/>
    <property type="match status" value="1"/>
</dbReference>
<accession>A0A494XFQ7</accession>
<keyword evidence="2" id="KW-1277">Toxin-antitoxin system</keyword>
<dbReference type="AlphaFoldDB" id="A0A494XFQ7"/>
<dbReference type="EMBL" id="RBZV01000003">
    <property type="protein sequence ID" value="RKP49358.1"/>
    <property type="molecule type" value="Genomic_DNA"/>
</dbReference>
<dbReference type="Gene3D" id="3.30.2310.20">
    <property type="entry name" value="RelE-like"/>
    <property type="match status" value="1"/>
</dbReference>
<dbReference type="InterPro" id="IPR051803">
    <property type="entry name" value="TA_system_RelE-like_toxin"/>
</dbReference>
<dbReference type="InterPro" id="IPR007712">
    <property type="entry name" value="RelE/ParE_toxin"/>
</dbReference>
<keyword evidence="4" id="KW-1185">Reference proteome</keyword>
<reference evidence="3 4" key="1">
    <citation type="submission" date="2018-10" db="EMBL/GenBank/DDBJ databases">
        <title>Paraburkholderia sp. 7MK8-2, isolated from soil.</title>
        <authorList>
            <person name="Gao Z.-H."/>
            <person name="Qiu L.-H."/>
        </authorList>
    </citation>
    <scope>NUCLEOTIDE SEQUENCE [LARGE SCALE GENOMIC DNA]</scope>
    <source>
        <strain evidence="3 4">7MK8-2</strain>
    </source>
</reference>
<dbReference type="InterPro" id="IPR035093">
    <property type="entry name" value="RelE/ParE_toxin_dom_sf"/>
</dbReference>
<dbReference type="Pfam" id="PF05016">
    <property type="entry name" value="ParE_toxin"/>
    <property type="match status" value="1"/>
</dbReference>